<dbReference type="InterPro" id="IPR051412">
    <property type="entry name" value="Formin_Homology_Diaphanous_sf"/>
</dbReference>
<reference evidence="8" key="2">
    <citation type="submission" date="2025-08" db="UniProtKB">
        <authorList>
            <consortium name="Ensembl"/>
        </authorList>
    </citation>
    <scope>IDENTIFICATION</scope>
</reference>
<dbReference type="GO" id="GO:0030041">
    <property type="term" value="P:actin filament polymerization"/>
    <property type="evidence" value="ECO:0007669"/>
    <property type="project" value="TreeGrafter"/>
</dbReference>
<dbReference type="Pfam" id="PF06346">
    <property type="entry name" value="Drf_FH1"/>
    <property type="match status" value="1"/>
</dbReference>
<dbReference type="Gene3D" id="1.10.238.150">
    <property type="entry name" value="Formin, FH3 diaphanous domain"/>
    <property type="match status" value="1"/>
</dbReference>
<feature type="region of interest" description="Disordered" evidence="4">
    <location>
        <begin position="560"/>
        <end position="696"/>
    </location>
</feature>
<protein>
    <submittedName>
        <fullName evidence="8">Diaphanous related formin 1</fullName>
    </submittedName>
</protein>
<comment type="similarity">
    <text evidence="1">Belongs to the formin homology family. Diaphanous subfamily.</text>
</comment>
<feature type="coiled-coil region" evidence="3">
    <location>
        <begin position="487"/>
        <end position="514"/>
    </location>
</feature>
<feature type="region of interest" description="Disordered" evidence="4">
    <location>
        <begin position="769"/>
        <end position="790"/>
    </location>
</feature>
<gene>
    <name evidence="8" type="primary">DIAPH1</name>
</gene>
<dbReference type="OrthoDB" id="1104827at2759"/>
<feature type="domain" description="GBD/FH3" evidence="6">
    <location>
        <begin position="69"/>
        <end position="416"/>
    </location>
</feature>
<evidence type="ECO:0000259" key="6">
    <source>
        <dbReference type="PROSITE" id="PS51232"/>
    </source>
</evidence>
<dbReference type="Gene3D" id="1.25.10.10">
    <property type="entry name" value="Leucine-rich Repeat Variant"/>
    <property type="match status" value="1"/>
</dbReference>
<dbReference type="PANTHER" id="PTHR45691:SF4">
    <property type="entry name" value="PROTEIN DIAPHANOUS HOMOLOG 1"/>
    <property type="match status" value="1"/>
</dbReference>
<name>A0A8C9VB44_SCLFO</name>
<reference evidence="8 9" key="1">
    <citation type="submission" date="2019-04" db="EMBL/GenBank/DDBJ databases">
        <authorList>
            <consortium name="Wellcome Sanger Institute Data Sharing"/>
        </authorList>
    </citation>
    <scope>NUCLEOTIDE SEQUENCE [LARGE SCALE GENOMIC DNA]</scope>
</reference>
<keyword evidence="2 3" id="KW-0175">Coiled coil</keyword>
<dbReference type="PANTHER" id="PTHR45691">
    <property type="entry name" value="PROTEIN DIAPHANOUS"/>
    <property type="match status" value="1"/>
</dbReference>
<dbReference type="Gene3D" id="6.10.30.30">
    <property type="match status" value="1"/>
</dbReference>
<dbReference type="Ensembl" id="ENSSFOT00015055407.1">
    <property type="protein sequence ID" value="ENSSFOP00015039498.1"/>
    <property type="gene ID" value="ENSSFOG00015003268.2"/>
</dbReference>
<dbReference type="GO" id="GO:0005884">
    <property type="term" value="C:actin filament"/>
    <property type="evidence" value="ECO:0007669"/>
    <property type="project" value="TreeGrafter"/>
</dbReference>
<dbReference type="PROSITE" id="PS51232">
    <property type="entry name" value="GBD_FH3"/>
    <property type="match status" value="1"/>
</dbReference>
<feature type="compositionally biased region" description="Basic and acidic residues" evidence="4">
    <location>
        <begin position="775"/>
        <end position="786"/>
    </location>
</feature>
<dbReference type="Pfam" id="PF06371">
    <property type="entry name" value="Drf_GBD"/>
    <property type="match status" value="1"/>
</dbReference>
<sequence length="1223" mass="136758">MNISIAIAASFSTGCERKVYNSSLPNVPPLQLERFTSMRMKKEKDKPVPPGQRHSLATHYEVPAQATMLHDHTDEYVLELFEQMLVDMNLNEEKQQPLREKDIAIKREMVSQYLHTSKAGQNQKESSKSAVMYIQELKTELRDTQLLSCLESLRVSLSNNPVSWVQTFGDEGLALLLNFLRKLQDEKDETANKCQHEIIRCLKAFMNNKHGLKAMLMSPDGIPLLVRAVNPRLPHMMVDAVKLLSAICILDHPDNLQDRVLEAITEHAEEQEVERFQSLLSGMRKTNVALKAGCMQLINALISQGEELDFRIHIRSELMRLGLREILKEVRTIENEELKVQLNVFDDQAEDDSEELKVRLDDILMNTVKDSKAETHFLSLLQHLLLIRNDYQARPQYYKLIDECIAQIVLHKNGCDPDFKCRSLHLDIEGLIDNMVNQTKVETSEAKALELEKKLDLELTARHELQVGMKKMESDYEQRVLDLSAEKDQLGTEKVEKEKENQKLLDEVNILKEQVVTLLSPPIHLVINLAVVVSLDIFCVQIKKLSQDLEDAKTKVVTVPVPPPPPPLPGQVCIPPPPPLPGQAGIPPPPPLPGQAGIPPPPPLPGQAGIPPPPPLPGQAGIPPPPPLPGQAGIPPPPPLPGQARIPPPPPLPGQAGIPPPPPLPGQAGIPPPPPLPGQAGIPPPPPLAPGMPPPPPMMGGWTAPAVPVLPFGLTPKKAYKPEVQLKRANWTKIGPEDLSEDSFWIKAKEEHFENNELFAKLTLTFSSQTKSKSKKDQDGSDDKKATQKKKVKELKVLDSKSSQNLSIFLGSFRLPYEEIKNVILEVNEKVLTENMVQNLLKQLPEAEQLNVLAELKDEYDDLTESEQFGVVISSVKRLKPRLSAILFKLQFEEQINNIKPDVVSVTAACEEMKNSENLAKLLQIILLVGNYMNAGSRNAGAFGFSISYLCKLRDTKSTDQKMTLLHFIADVCQEQHPEVMHFIEELIHVDKASRVSAETLQKNIDQMGKQIKSLEKDIETFPPPQSENDLFVEKMTISFHSLAREQYEKLDLMHQNMVKQYEDLGKFFVFDPKKVSIEEFYSDLSNFRNMFQQAVMENQKRREAEEKIRRAKLAKEKAEKEKEEKKRSQLLDINADGDETGIMDGLLEALQSGAAFRRKRGPRQAGGSVSLTPQQAITQCVPVVFRPFSQALLSVFVLSCSLSPSPVGSLSFYGCLAGVFVS</sequence>
<dbReference type="SUPFAM" id="SSF48371">
    <property type="entry name" value="ARM repeat"/>
    <property type="match status" value="1"/>
</dbReference>
<dbReference type="Gene3D" id="1.10.20.40">
    <property type="entry name" value="Formin, diaphanous GTPase-binding domain"/>
    <property type="match status" value="1"/>
</dbReference>
<dbReference type="Pfam" id="PF02181">
    <property type="entry name" value="FH2"/>
    <property type="match status" value="1"/>
</dbReference>
<dbReference type="GO" id="GO:0003779">
    <property type="term" value="F:actin binding"/>
    <property type="evidence" value="ECO:0007669"/>
    <property type="project" value="InterPro"/>
</dbReference>
<dbReference type="Gene3D" id="1.20.58.2220">
    <property type="entry name" value="Formin, FH2 domain"/>
    <property type="match status" value="1"/>
</dbReference>
<dbReference type="SMART" id="SM00498">
    <property type="entry name" value="FH2"/>
    <property type="match status" value="1"/>
</dbReference>
<organism evidence="8 9">
    <name type="scientific">Scleropages formosus</name>
    <name type="common">Asian bonytongue</name>
    <name type="synonym">Osteoglossum formosum</name>
    <dbReference type="NCBI Taxonomy" id="113540"/>
    <lineage>
        <taxon>Eukaryota</taxon>
        <taxon>Metazoa</taxon>
        <taxon>Chordata</taxon>
        <taxon>Craniata</taxon>
        <taxon>Vertebrata</taxon>
        <taxon>Euteleostomi</taxon>
        <taxon>Actinopterygii</taxon>
        <taxon>Neopterygii</taxon>
        <taxon>Teleostei</taxon>
        <taxon>Osteoglossocephala</taxon>
        <taxon>Osteoglossomorpha</taxon>
        <taxon>Osteoglossiformes</taxon>
        <taxon>Osteoglossidae</taxon>
        <taxon>Scleropages</taxon>
    </lineage>
</organism>
<dbReference type="Pfam" id="PF06367">
    <property type="entry name" value="Drf_FH3"/>
    <property type="match status" value="1"/>
</dbReference>
<dbReference type="Proteomes" id="UP000694397">
    <property type="component" value="Chromosome 13"/>
</dbReference>
<evidence type="ECO:0000256" key="4">
    <source>
        <dbReference type="SAM" id="MobiDB-lite"/>
    </source>
</evidence>
<evidence type="ECO:0000259" key="7">
    <source>
        <dbReference type="PROSITE" id="PS51444"/>
    </source>
</evidence>
<evidence type="ECO:0000256" key="1">
    <source>
        <dbReference type="ARBA" id="ARBA00008214"/>
    </source>
</evidence>
<dbReference type="PROSITE" id="PS51231">
    <property type="entry name" value="DAD"/>
    <property type="match status" value="1"/>
</dbReference>
<dbReference type="Gene3D" id="1.20.58.630">
    <property type="match status" value="1"/>
</dbReference>
<dbReference type="FunFam" id="1.20.58.630:FF:000001">
    <property type="entry name" value="Diaphanous related formin 1"/>
    <property type="match status" value="1"/>
</dbReference>
<dbReference type="InterPro" id="IPR014767">
    <property type="entry name" value="DAD_dom"/>
</dbReference>
<proteinExistence type="inferred from homology"/>
<dbReference type="SMART" id="SM01139">
    <property type="entry name" value="Drf_FH3"/>
    <property type="match status" value="1"/>
</dbReference>
<evidence type="ECO:0000313" key="8">
    <source>
        <dbReference type="Ensembl" id="ENSSFOP00015039498.1"/>
    </source>
</evidence>
<evidence type="ECO:0000259" key="5">
    <source>
        <dbReference type="PROSITE" id="PS51231"/>
    </source>
</evidence>
<dbReference type="InterPro" id="IPR044933">
    <property type="entry name" value="DIA_GBD_sf"/>
</dbReference>
<dbReference type="SMART" id="SM01140">
    <property type="entry name" value="Drf_GBD"/>
    <property type="match status" value="1"/>
</dbReference>
<dbReference type="InterPro" id="IPR011989">
    <property type="entry name" value="ARM-like"/>
</dbReference>
<dbReference type="InterPro" id="IPR010473">
    <property type="entry name" value="GTPase-bd"/>
</dbReference>
<feature type="coiled-coil region" evidence="3">
    <location>
        <begin position="1095"/>
        <end position="1134"/>
    </location>
</feature>
<dbReference type="GO" id="GO:0031267">
    <property type="term" value="F:small GTPase binding"/>
    <property type="evidence" value="ECO:0007669"/>
    <property type="project" value="InterPro"/>
</dbReference>
<reference evidence="8" key="3">
    <citation type="submission" date="2025-09" db="UniProtKB">
        <authorList>
            <consortium name="Ensembl"/>
        </authorList>
    </citation>
    <scope>IDENTIFICATION</scope>
</reference>
<dbReference type="InterPro" id="IPR016024">
    <property type="entry name" value="ARM-type_fold"/>
</dbReference>
<feature type="domain" description="FH2" evidence="7">
    <location>
        <begin position="716"/>
        <end position="1118"/>
    </location>
</feature>
<dbReference type="GeneTree" id="ENSGT00940000159910"/>
<dbReference type="InterPro" id="IPR042201">
    <property type="entry name" value="FH2_Formin_sf"/>
</dbReference>
<dbReference type="InterPro" id="IPR015425">
    <property type="entry name" value="FH2_Formin"/>
</dbReference>
<evidence type="ECO:0000256" key="2">
    <source>
        <dbReference type="ARBA" id="ARBA00023054"/>
    </source>
</evidence>
<dbReference type="AlphaFoldDB" id="A0A8C9VB44"/>
<keyword evidence="9" id="KW-1185">Reference proteome</keyword>
<dbReference type="InterPro" id="IPR010472">
    <property type="entry name" value="FH3_dom"/>
</dbReference>
<dbReference type="SUPFAM" id="SSF101447">
    <property type="entry name" value="Formin homology 2 domain (FH2 domain)"/>
    <property type="match status" value="1"/>
</dbReference>
<evidence type="ECO:0000256" key="3">
    <source>
        <dbReference type="SAM" id="Coils"/>
    </source>
</evidence>
<accession>A0A8C9VB44</accession>
<feature type="domain" description="DAD" evidence="5">
    <location>
        <begin position="1139"/>
        <end position="1167"/>
    </location>
</feature>
<dbReference type="InterPro" id="IPR014768">
    <property type="entry name" value="GBD/FH3_dom"/>
</dbReference>
<evidence type="ECO:0000313" key="9">
    <source>
        <dbReference type="Proteomes" id="UP000694397"/>
    </source>
</evidence>
<dbReference type="PROSITE" id="PS51444">
    <property type="entry name" value="FH2"/>
    <property type="match status" value="1"/>
</dbReference>